<dbReference type="EnsemblMetazoa" id="OVOC10082.1">
    <property type="protein sequence ID" value="OVOC10082.1"/>
    <property type="gene ID" value="WBGene00246891"/>
</dbReference>
<proteinExistence type="predicted"/>
<dbReference type="Proteomes" id="UP000024404">
    <property type="component" value="Unassembled WGS sequence"/>
</dbReference>
<accession>A0A8R1XMJ8</accession>
<sequence>MILSYLRYQRLSLLDVSNGYMSEGGITVYARKMQARFKEGLEAVRDSMRQRNHDFNDRLVKFIYHF</sequence>
<reference evidence="1" key="2">
    <citation type="submission" date="2022-06" db="UniProtKB">
        <authorList>
            <consortium name="EnsemblMetazoa"/>
        </authorList>
    </citation>
    <scope>IDENTIFICATION</scope>
</reference>
<evidence type="ECO:0000313" key="1">
    <source>
        <dbReference type="EnsemblMetazoa" id="OVOC10082.1"/>
    </source>
</evidence>
<evidence type="ECO:0000313" key="2">
    <source>
        <dbReference type="Proteomes" id="UP000024404"/>
    </source>
</evidence>
<organism evidence="1 2">
    <name type="scientific">Onchocerca volvulus</name>
    <dbReference type="NCBI Taxonomy" id="6282"/>
    <lineage>
        <taxon>Eukaryota</taxon>
        <taxon>Metazoa</taxon>
        <taxon>Ecdysozoa</taxon>
        <taxon>Nematoda</taxon>
        <taxon>Chromadorea</taxon>
        <taxon>Rhabditida</taxon>
        <taxon>Spirurina</taxon>
        <taxon>Spiruromorpha</taxon>
        <taxon>Filarioidea</taxon>
        <taxon>Onchocercidae</taxon>
        <taxon>Onchocerca</taxon>
    </lineage>
</organism>
<reference evidence="2" key="1">
    <citation type="submission" date="2013-10" db="EMBL/GenBank/DDBJ databases">
        <title>Genome sequencing of Onchocerca volvulus.</title>
        <authorList>
            <person name="Cotton J."/>
            <person name="Tsai J."/>
            <person name="Stanley E."/>
            <person name="Tracey A."/>
            <person name="Holroyd N."/>
            <person name="Lustigman S."/>
            <person name="Berriman M."/>
        </authorList>
    </citation>
    <scope>NUCLEOTIDE SEQUENCE</scope>
</reference>
<keyword evidence="2" id="KW-1185">Reference proteome</keyword>
<name>A0A8R1XMJ8_ONCVO</name>
<dbReference type="AlphaFoldDB" id="A0A8R1XMJ8"/>
<protein>
    <submittedName>
        <fullName evidence="1">Uncharacterized protein</fullName>
    </submittedName>
</protein>
<dbReference type="EMBL" id="CMVM020000314">
    <property type="status" value="NOT_ANNOTATED_CDS"/>
    <property type="molecule type" value="Genomic_DNA"/>
</dbReference>